<dbReference type="GO" id="GO:0009887">
    <property type="term" value="P:animal organ morphogenesis"/>
    <property type="evidence" value="ECO:0007669"/>
    <property type="project" value="Ensembl"/>
</dbReference>
<proteinExistence type="inferred from homology"/>
<dbReference type="GO" id="GO:0042826">
    <property type="term" value="F:histone deacetylase binding"/>
    <property type="evidence" value="ECO:0007669"/>
    <property type="project" value="Ensembl"/>
</dbReference>
<dbReference type="OMA" id="HWNDQLI"/>
<keyword evidence="3 6" id="KW-0175">Coiled coil</keyword>
<dbReference type="GO" id="GO:0071163">
    <property type="term" value="P:DNA replication preinitiation complex assembly"/>
    <property type="evidence" value="ECO:0007669"/>
    <property type="project" value="Ensembl"/>
</dbReference>
<dbReference type="Pfam" id="PF07412">
    <property type="entry name" value="Geminin"/>
    <property type="match status" value="1"/>
</dbReference>
<dbReference type="GO" id="GO:0007346">
    <property type="term" value="P:regulation of mitotic cell cycle"/>
    <property type="evidence" value="ECO:0007669"/>
    <property type="project" value="Ensembl"/>
</dbReference>
<dbReference type="GO" id="GO:2000104">
    <property type="term" value="P:negative regulation of DNA-templated DNA replication"/>
    <property type="evidence" value="ECO:0007669"/>
    <property type="project" value="Ensembl"/>
</dbReference>
<evidence type="ECO:0000313" key="8">
    <source>
        <dbReference type="Ensembl" id="ENSJJAP00000023032.1"/>
    </source>
</evidence>
<dbReference type="CDD" id="cd22589">
    <property type="entry name" value="geminin_CC"/>
    <property type="match status" value="1"/>
</dbReference>
<feature type="compositionally biased region" description="Acidic residues" evidence="7">
    <location>
        <begin position="177"/>
        <end position="192"/>
    </location>
</feature>
<feature type="coiled-coil region" evidence="6">
    <location>
        <begin position="102"/>
        <end position="146"/>
    </location>
</feature>
<name>A0A8C5LET8_JACJA</name>
<organism evidence="8 9">
    <name type="scientific">Jaculus jaculus</name>
    <name type="common">Lesser Egyptian jerboa</name>
    <dbReference type="NCBI Taxonomy" id="51337"/>
    <lineage>
        <taxon>Eukaryota</taxon>
        <taxon>Metazoa</taxon>
        <taxon>Chordata</taxon>
        <taxon>Craniata</taxon>
        <taxon>Vertebrata</taxon>
        <taxon>Euteleostomi</taxon>
        <taxon>Mammalia</taxon>
        <taxon>Eutheria</taxon>
        <taxon>Euarchontoglires</taxon>
        <taxon>Glires</taxon>
        <taxon>Rodentia</taxon>
        <taxon>Myomorpha</taxon>
        <taxon>Dipodoidea</taxon>
        <taxon>Dipodidae</taxon>
        <taxon>Dipodinae</taxon>
        <taxon>Jaculus</taxon>
    </lineage>
</organism>
<dbReference type="GO" id="GO:0003714">
    <property type="term" value="F:transcription corepressor activity"/>
    <property type="evidence" value="ECO:0007669"/>
    <property type="project" value="Ensembl"/>
</dbReference>
<dbReference type="FunFam" id="1.20.5.1180:FF:000001">
    <property type="entry name" value="Truncated geminin"/>
    <property type="match status" value="1"/>
</dbReference>
<reference evidence="8" key="2">
    <citation type="submission" date="2025-09" db="UniProtKB">
        <authorList>
            <consortium name="Ensembl"/>
        </authorList>
    </citation>
    <scope>IDENTIFICATION</scope>
</reference>
<dbReference type="GO" id="GO:0005829">
    <property type="term" value="C:cytosol"/>
    <property type="evidence" value="ECO:0007669"/>
    <property type="project" value="Ensembl"/>
</dbReference>
<sequence length="212" mass="23403">MNPSMKSKQEEIQENVKNSPVPRRTLKMIQPSAAGSLVGRENELPKSLSKRKLWNDQLTPTKTSGSGVITVLESSGNENVSGVTEEAYDLMVKENPSSHYWKEVAEKRRKALHEALKENEKLHKEIEQKENEIARLKKENLELAEVAGHVQYMAEIIERLSNESVDHCGSSDSQELASEEDVGEDPEVEDADAASCAEDTLSSASSDAEPGV</sequence>
<reference evidence="8" key="1">
    <citation type="submission" date="2025-08" db="UniProtKB">
        <authorList>
            <consortium name="Ensembl"/>
        </authorList>
    </citation>
    <scope>IDENTIFICATION</scope>
</reference>
<dbReference type="GO" id="GO:0045786">
    <property type="term" value="P:negative regulation of cell cycle"/>
    <property type="evidence" value="ECO:0007669"/>
    <property type="project" value="Ensembl"/>
</dbReference>
<dbReference type="GO" id="GO:0030174">
    <property type="term" value="P:regulation of DNA-templated DNA replication initiation"/>
    <property type="evidence" value="ECO:0007669"/>
    <property type="project" value="Ensembl"/>
</dbReference>
<dbReference type="InterPro" id="IPR022786">
    <property type="entry name" value="Geminin/Multicilin"/>
</dbReference>
<keyword evidence="5" id="KW-0131">Cell cycle</keyword>
<dbReference type="PANTHER" id="PTHR13372">
    <property type="entry name" value="GEMININ"/>
    <property type="match status" value="1"/>
</dbReference>
<dbReference type="PANTHER" id="PTHR13372:SF4">
    <property type="entry name" value="GEMININ"/>
    <property type="match status" value="1"/>
</dbReference>
<evidence type="ECO:0000256" key="1">
    <source>
        <dbReference type="ARBA" id="ARBA00004123"/>
    </source>
</evidence>
<gene>
    <name evidence="8" type="primary">Gmnn</name>
</gene>
<feature type="compositionally biased region" description="Polar residues" evidence="7">
    <location>
        <begin position="56"/>
        <end position="67"/>
    </location>
</feature>
<keyword evidence="9" id="KW-1185">Reference proteome</keyword>
<evidence type="ECO:0000256" key="4">
    <source>
        <dbReference type="ARBA" id="ARBA00023242"/>
    </source>
</evidence>
<evidence type="ECO:0000256" key="3">
    <source>
        <dbReference type="ARBA" id="ARBA00023054"/>
    </source>
</evidence>
<dbReference type="Ensembl" id="ENSJJAT00000029603.1">
    <property type="protein sequence ID" value="ENSJJAP00000023032.1"/>
    <property type="gene ID" value="ENSJJAG00000022915.1"/>
</dbReference>
<dbReference type="GO" id="GO:0140297">
    <property type="term" value="F:DNA-binding transcription factor binding"/>
    <property type="evidence" value="ECO:0007669"/>
    <property type="project" value="Ensembl"/>
</dbReference>
<comment type="subcellular location">
    <subcellularLocation>
        <location evidence="1">Nucleus</location>
    </subcellularLocation>
</comment>
<evidence type="ECO:0000256" key="6">
    <source>
        <dbReference type="SAM" id="Coils"/>
    </source>
</evidence>
<evidence type="ECO:0000256" key="2">
    <source>
        <dbReference type="ARBA" id="ARBA00007979"/>
    </source>
</evidence>
<dbReference type="Gene3D" id="1.20.5.1180">
    <property type="entry name" value="Geminin coiled-coil domain"/>
    <property type="match status" value="1"/>
</dbReference>
<dbReference type="GO" id="GO:0005654">
    <property type="term" value="C:nucleoplasm"/>
    <property type="evidence" value="ECO:0007669"/>
    <property type="project" value="Ensembl"/>
</dbReference>
<keyword evidence="4" id="KW-0539">Nucleus</keyword>
<accession>A0A8C5LET8</accession>
<comment type="similarity">
    <text evidence="2">Belongs to the geminin family.</text>
</comment>
<feature type="region of interest" description="Disordered" evidence="7">
    <location>
        <begin position="1"/>
        <end position="67"/>
    </location>
</feature>
<evidence type="ECO:0000256" key="5">
    <source>
        <dbReference type="ARBA" id="ARBA00023306"/>
    </source>
</evidence>
<dbReference type="SUPFAM" id="SSF111469">
    <property type="entry name" value="Geminin coiled-coil domain"/>
    <property type="match status" value="1"/>
</dbReference>
<dbReference type="Proteomes" id="UP000694385">
    <property type="component" value="Unassembled WGS sequence"/>
</dbReference>
<evidence type="ECO:0000256" key="7">
    <source>
        <dbReference type="SAM" id="MobiDB-lite"/>
    </source>
</evidence>
<feature type="region of interest" description="Disordered" evidence="7">
    <location>
        <begin position="164"/>
        <end position="212"/>
    </location>
</feature>
<dbReference type="GeneTree" id="ENSGT00940000153270"/>
<dbReference type="AlphaFoldDB" id="A0A8C5LET8"/>
<evidence type="ECO:0000313" key="9">
    <source>
        <dbReference type="Proteomes" id="UP000694385"/>
    </source>
</evidence>
<dbReference type="GO" id="GO:0017053">
    <property type="term" value="C:transcription repressor complex"/>
    <property type="evidence" value="ECO:0007669"/>
    <property type="project" value="Ensembl"/>
</dbReference>
<dbReference type="GO" id="GO:0003682">
    <property type="term" value="F:chromatin binding"/>
    <property type="evidence" value="ECO:0007669"/>
    <property type="project" value="Ensembl"/>
</dbReference>
<protein>
    <submittedName>
        <fullName evidence="8">Geminin</fullName>
    </submittedName>
</protein>